<protein>
    <recommendedName>
        <fullName evidence="9">Lipoprotein LppV</fullName>
    </recommendedName>
</protein>
<sequence length="182" mass="20002">MSAERLQEEIAKLAPKGSSEEGYAAAEAAIAQMADQIAALVPGLTWKWHDDGLHWLSCLQDTRYETPAEESVLAVTRNTRSALFSGPIPEDVWPAAVKIVEDKARGFGITQWAGNTDVAQNHDIVIHDNDYNPDPNNQWTNSFEIGTRVVARLAGSVGCRLWQKSLDRYQSEQGNPPASGTR</sequence>
<dbReference type="InterPro" id="IPR032018">
    <property type="entry name" value="LppA/LppB/LprP"/>
</dbReference>
<evidence type="ECO:0000256" key="4">
    <source>
        <dbReference type="ARBA" id="ARBA00023136"/>
    </source>
</evidence>
<accession>A0A1S1LTP0</accession>
<evidence type="ECO:0000256" key="2">
    <source>
        <dbReference type="ARBA" id="ARBA00022475"/>
    </source>
</evidence>
<keyword evidence="4" id="KW-0472">Membrane</keyword>
<keyword evidence="6" id="KW-0449">Lipoprotein</keyword>
<dbReference type="Pfam" id="PF16708">
    <property type="entry name" value="LppA"/>
    <property type="match status" value="1"/>
</dbReference>
<evidence type="ECO:0000256" key="1">
    <source>
        <dbReference type="ARBA" id="ARBA00004193"/>
    </source>
</evidence>
<evidence type="ECO:0000256" key="6">
    <source>
        <dbReference type="ARBA" id="ARBA00023288"/>
    </source>
</evidence>
<keyword evidence="2" id="KW-1003">Cell membrane</keyword>
<dbReference type="GO" id="GO:0005886">
    <property type="term" value="C:plasma membrane"/>
    <property type="evidence" value="ECO:0007669"/>
    <property type="project" value="UniProtKB-SubCell"/>
</dbReference>
<evidence type="ECO:0008006" key="9">
    <source>
        <dbReference type="Google" id="ProtNLM"/>
    </source>
</evidence>
<name>A0A1S1LTP0_MYCCH</name>
<dbReference type="EMBL" id="MLIQ01000011">
    <property type="protein sequence ID" value="OHU59687.1"/>
    <property type="molecule type" value="Genomic_DNA"/>
</dbReference>
<organism evidence="7 8">
    <name type="scientific">Mycobacteroides chelonae</name>
    <name type="common">Mycobacterium chelonae</name>
    <dbReference type="NCBI Taxonomy" id="1774"/>
    <lineage>
        <taxon>Bacteria</taxon>
        <taxon>Bacillati</taxon>
        <taxon>Actinomycetota</taxon>
        <taxon>Actinomycetes</taxon>
        <taxon>Mycobacteriales</taxon>
        <taxon>Mycobacteriaceae</taxon>
        <taxon>Mycobacteroides</taxon>
    </lineage>
</organism>
<gene>
    <name evidence="7" type="ORF">BKG82_03780</name>
</gene>
<dbReference type="AlphaFoldDB" id="A0A1S1LTP0"/>
<evidence type="ECO:0000256" key="5">
    <source>
        <dbReference type="ARBA" id="ARBA00023139"/>
    </source>
</evidence>
<reference evidence="7 8" key="1">
    <citation type="submission" date="2016-10" db="EMBL/GenBank/DDBJ databases">
        <title>Evaluation of Human, Veterinary and Environmental Mycobacterium chelonae Isolates by Core Genome Phylogenomic Analysis, Targeted Gene Comparison, and Anti-microbial Susceptibility Patterns: A Tale of Mistaken Identities.</title>
        <authorList>
            <person name="Fogelson S.B."/>
            <person name="Camus A.C."/>
            <person name="Lorenz W."/>
            <person name="Vasireddy R."/>
            <person name="Vasireddy S."/>
            <person name="Smith T."/>
            <person name="Brown-Elliott B.A."/>
            <person name="Wallace R.J.Jr."/>
            <person name="Hasan N.A."/>
            <person name="Reischl U."/>
            <person name="Sanchez S."/>
        </authorList>
    </citation>
    <scope>NUCLEOTIDE SEQUENCE [LARGE SCALE GENOMIC DNA]</scope>
    <source>
        <strain evidence="7 8">15515</strain>
    </source>
</reference>
<comment type="caution">
    <text evidence="7">The sequence shown here is derived from an EMBL/GenBank/DDBJ whole genome shotgun (WGS) entry which is preliminary data.</text>
</comment>
<dbReference type="Gene3D" id="3.30.2030.20">
    <property type="match status" value="1"/>
</dbReference>
<keyword evidence="5" id="KW-0564">Palmitate</keyword>
<proteinExistence type="predicted"/>
<dbReference type="RefSeq" id="WP_057966238.1">
    <property type="nucleotide sequence ID" value="NZ_MLII01000028.1"/>
</dbReference>
<evidence type="ECO:0000313" key="8">
    <source>
        <dbReference type="Proteomes" id="UP000180043"/>
    </source>
</evidence>
<dbReference type="Proteomes" id="UP000180043">
    <property type="component" value="Unassembled WGS sequence"/>
</dbReference>
<evidence type="ECO:0000313" key="7">
    <source>
        <dbReference type="EMBL" id="OHU59687.1"/>
    </source>
</evidence>
<keyword evidence="3" id="KW-0732">Signal</keyword>
<comment type="subcellular location">
    <subcellularLocation>
        <location evidence="1">Cell membrane</location>
        <topology evidence="1">Lipid-anchor</topology>
    </subcellularLocation>
</comment>
<evidence type="ECO:0000256" key="3">
    <source>
        <dbReference type="ARBA" id="ARBA00022729"/>
    </source>
</evidence>